<reference evidence="1 2" key="1">
    <citation type="submission" date="2013-10" db="EMBL/GenBank/DDBJ databases">
        <title>Whole Genome Shotgun Sequence of Photorhabdus temperata J3.</title>
        <authorList>
            <person name="Park G.-S."/>
            <person name="Hong S.-J."/>
            <person name="Shin J.-H."/>
        </authorList>
    </citation>
    <scope>NUCLEOTIDE SEQUENCE [LARGE SCALE GENOMIC DNA]</scope>
    <source>
        <strain evidence="1 2">J3</strain>
    </source>
</reference>
<sequence>MIDLTCRLCAGSGVYDFSPTKETCGMCQGHTQFVDAKAMLVAAIELAKKQREPVIEVVMGLVLQCVDVKGEEPGERFKAVQAFNAPGHNLLRYGWDAWELYALHEGVSPDLEGVSPDLASLGRSVMREWYSHSWGRFSGEVGFNAAESMIKQAKDNPEKAEERWSYLLSEEWMVA</sequence>
<proteinExistence type="predicted"/>
<dbReference type="Proteomes" id="UP000017133">
    <property type="component" value="Unassembled WGS sequence"/>
</dbReference>
<accession>U7R8H3</accession>
<organism evidence="1 2">
    <name type="scientific">Photorhabdus temperata J3</name>
    <dbReference type="NCBI Taxonomy" id="1389415"/>
    <lineage>
        <taxon>Bacteria</taxon>
        <taxon>Pseudomonadati</taxon>
        <taxon>Pseudomonadota</taxon>
        <taxon>Gammaproteobacteria</taxon>
        <taxon>Enterobacterales</taxon>
        <taxon>Morganellaceae</taxon>
        <taxon>Photorhabdus</taxon>
    </lineage>
</organism>
<dbReference type="PATRIC" id="fig|1389415.4.peg.94"/>
<dbReference type="RefSeq" id="WP_023043370.1">
    <property type="nucleotide sequence ID" value="NZ_AXDT01000004.1"/>
</dbReference>
<evidence type="ECO:0000313" key="2">
    <source>
        <dbReference type="Proteomes" id="UP000017133"/>
    </source>
</evidence>
<gene>
    <name evidence="1" type="ORF">O185_00500</name>
</gene>
<comment type="caution">
    <text evidence="1">The sequence shown here is derived from an EMBL/GenBank/DDBJ whole genome shotgun (WGS) entry which is preliminary data.</text>
</comment>
<dbReference type="AlphaFoldDB" id="U7R8H3"/>
<keyword evidence="2" id="KW-1185">Reference proteome</keyword>
<dbReference type="EMBL" id="AXDT01000004">
    <property type="protein sequence ID" value="ERT15031.1"/>
    <property type="molecule type" value="Genomic_DNA"/>
</dbReference>
<protein>
    <submittedName>
        <fullName evidence="1">Uncharacterized protein</fullName>
    </submittedName>
</protein>
<evidence type="ECO:0000313" key="1">
    <source>
        <dbReference type="EMBL" id="ERT15031.1"/>
    </source>
</evidence>
<name>U7R8H3_PHOTE</name>